<dbReference type="Proteomes" id="UP000694402">
    <property type="component" value="Unassembled WGS sequence"/>
</dbReference>
<reference evidence="5" key="3">
    <citation type="submission" date="2025-09" db="UniProtKB">
        <authorList>
            <consortium name="Ensembl"/>
        </authorList>
    </citation>
    <scope>IDENTIFICATION</scope>
</reference>
<dbReference type="GO" id="GO:0002250">
    <property type="term" value="P:adaptive immune response"/>
    <property type="evidence" value="ECO:0007669"/>
    <property type="project" value="UniProtKB-KW"/>
</dbReference>
<evidence type="ECO:0000256" key="4">
    <source>
        <dbReference type="SAM" id="SignalP"/>
    </source>
</evidence>
<dbReference type="InterPro" id="IPR051287">
    <property type="entry name" value="TCR_variable_region"/>
</dbReference>
<dbReference type="AlphaFoldDB" id="A0AAZ3RJE0"/>
<evidence type="ECO:0008006" key="7">
    <source>
        <dbReference type="Google" id="ProtNLM"/>
    </source>
</evidence>
<reference evidence="5" key="2">
    <citation type="submission" date="2025-08" db="UniProtKB">
        <authorList>
            <consortium name="Ensembl"/>
        </authorList>
    </citation>
    <scope>IDENTIFICATION</scope>
</reference>
<keyword evidence="2" id="KW-1064">Adaptive immunity</keyword>
<name>A0AAZ3RJE0_ONCTS</name>
<keyword evidence="2" id="KW-0391">Immunity</keyword>
<organism evidence="5 6">
    <name type="scientific">Oncorhynchus tshawytscha</name>
    <name type="common">Chinook salmon</name>
    <name type="synonym">Salmo tshawytscha</name>
    <dbReference type="NCBI Taxonomy" id="74940"/>
    <lineage>
        <taxon>Eukaryota</taxon>
        <taxon>Metazoa</taxon>
        <taxon>Chordata</taxon>
        <taxon>Craniata</taxon>
        <taxon>Vertebrata</taxon>
        <taxon>Euteleostomi</taxon>
        <taxon>Actinopterygii</taxon>
        <taxon>Neopterygii</taxon>
        <taxon>Teleostei</taxon>
        <taxon>Protacanthopterygii</taxon>
        <taxon>Salmoniformes</taxon>
        <taxon>Salmonidae</taxon>
        <taxon>Salmoninae</taxon>
        <taxon>Oncorhynchus</taxon>
    </lineage>
</organism>
<dbReference type="Gene3D" id="2.60.40.10">
    <property type="entry name" value="Immunoglobulins"/>
    <property type="match status" value="1"/>
</dbReference>
<proteinExistence type="predicted"/>
<keyword evidence="3" id="KW-0393">Immunoglobulin domain</keyword>
<dbReference type="InterPro" id="IPR036179">
    <property type="entry name" value="Ig-like_dom_sf"/>
</dbReference>
<evidence type="ECO:0000256" key="2">
    <source>
        <dbReference type="ARBA" id="ARBA00023130"/>
    </source>
</evidence>
<dbReference type="InterPro" id="IPR013783">
    <property type="entry name" value="Ig-like_fold"/>
</dbReference>
<feature type="signal peptide" evidence="4">
    <location>
        <begin position="1"/>
        <end position="21"/>
    </location>
</feature>
<evidence type="ECO:0000313" key="6">
    <source>
        <dbReference type="Proteomes" id="UP000694402"/>
    </source>
</evidence>
<dbReference type="GeneTree" id="ENSGT01030000236494"/>
<evidence type="ECO:0000256" key="1">
    <source>
        <dbReference type="ARBA" id="ARBA00022729"/>
    </source>
</evidence>
<sequence length="127" mass="14265">MTFYPFLIHLTNFCFPCGCHGNDITPTSDKVFGLEGDVINLSCNYSSASTLQWYQQYPGSSPIFLLLTTVSSNPSVVNATPPYPHLSIKLNKERTRLDLEISSANVTDSRKRERIRESILKFTQDTG</sequence>
<dbReference type="PANTHER" id="PTHR19367">
    <property type="entry name" value="T-CELL RECEPTOR ALPHA CHAIN V REGION"/>
    <property type="match status" value="1"/>
</dbReference>
<evidence type="ECO:0000256" key="3">
    <source>
        <dbReference type="ARBA" id="ARBA00023319"/>
    </source>
</evidence>
<protein>
    <recommendedName>
        <fullName evidence="7">Immunoglobulin V-set domain-containing protein</fullName>
    </recommendedName>
</protein>
<keyword evidence="6" id="KW-1185">Reference proteome</keyword>
<dbReference type="Ensembl" id="ENSOTST00005168006.1">
    <property type="protein sequence ID" value="ENSOTSP00005140089.1"/>
    <property type="gene ID" value="ENSOTSG00005064879.1"/>
</dbReference>
<evidence type="ECO:0000313" key="5">
    <source>
        <dbReference type="Ensembl" id="ENSOTSP00005140089.1"/>
    </source>
</evidence>
<dbReference type="SUPFAM" id="SSF48726">
    <property type="entry name" value="Immunoglobulin"/>
    <property type="match status" value="1"/>
</dbReference>
<dbReference type="PANTHER" id="PTHR19367:SF18">
    <property type="entry name" value="T CELL RECEPTOR ALPHA VARIABLE 16"/>
    <property type="match status" value="1"/>
</dbReference>
<reference evidence="6" key="1">
    <citation type="journal article" date="2018" name="PLoS ONE">
        <title>Chinook salmon (Oncorhynchus tshawytscha) genome and transcriptome.</title>
        <authorList>
            <person name="Christensen K.A."/>
            <person name="Leong J.S."/>
            <person name="Sakhrani D."/>
            <person name="Biagi C.A."/>
            <person name="Minkley D.R."/>
            <person name="Withler R.E."/>
            <person name="Rondeau E.B."/>
            <person name="Koop B.F."/>
            <person name="Devlin R.H."/>
        </authorList>
    </citation>
    <scope>NUCLEOTIDE SEQUENCE [LARGE SCALE GENOMIC DNA]</scope>
</reference>
<keyword evidence="1 4" id="KW-0732">Signal</keyword>
<accession>A0AAZ3RJE0</accession>
<feature type="chain" id="PRO_5044193857" description="Immunoglobulin V-set domain-containing protein" evidence="4">
    <location>
        <begin position="22"/>
        <end position="127"/>
    </location>
</feature>